<evidence type="ECO:0000256" key="10">
    <source>
        <dbReference type="ARBA" id="ARBA00022837"/>
    </source>
</evidence>
<dbReference type="GO" id="GO:0005576">
    <property type="term" value="C:extracellular region"/>
    <property type="evidence" value="ECO:0007669"/>
    <property type="project" value="UniProtKB-SubCell"/>
</dbReference>
<keyword evidence="10 17" id="KW-0106">Calcium</keyword>
<dbReference type="CDD" id="cd00693">
    <property type="entry name" value="secretory_peroxidase"/>
    <property type="match status" value="1"/>
</dbReference>
<feature type="binding site" evidence="17">
    <location>
        <position position="62"/>
    </location>
    <ligand>
        <name>Ca(2+)</name>
        <dbReference type="ChEBI" id="CHEBI:29108"/>
        <label>1</label>
    </ligand>
</feature>
<evidence type="ECO:0000256" key="11">
    <source>
        <dbReference type="ARBA" id="ARBA00023002"/>
    </source>
</evidence>
<dbReference type="GO" id="GO:0140825">
    <property type="term" value="F:lactoperoxidase activity"/>
    <property type="evidence" value="ECO:0007669"/>
    <property type="project" value="UniProtKB-EC"/>
</dbReference>
<accession>A0A8T0JV88</accession>
<evidence type="ECO:0000256" key="12">
    <source>
        <dbReference type="ARBA" id="ARBA00023004"/>
    </source>
</evidence>
<evidence type="ECO:0000256" key="18">
    <source>
        <dbReference type="PIRSR" id="PIRSR600823-4"/>
    </source>
</evidence>
<keyword evidence="14" id="KW-0325">Glycoprotein</keyword>
<dbReference type="PROSITE" id="PS00435">
    <property type="entry name" value="PEROXIDASE_1"/>
    <property type="match status" value="1"/>
</dbReference>
<evidence type="ECO:0000256" key="7">
    <source>
        <dbReference type="ARBA" id="ARBA00022617"/>
    </source>
</evidence>
<evidence type="ECO:0000313" key="22">
    <source>
        <dbReference type="Proteomes" id="UP000743370"/>
    </source>
</evidence>
<evidence type="ECO:0000256" key="16">
    <source>
        <dbReference type="PIRSR" id="PIRSR600823-2"/>
    </source>
</evidence>
<feature type="binding site" evidence="17">
    <location>
        <position position="57"/>
    </location>
    <ligand>
        <name>Ca(2+)</name>
        <dbReference type="ChEBI" id="CHEBI:29108"/>
        <label>1</label>
    </ligand>
</feature>
<evidence type="ECO:0000256" key="13">
    <source>
        <dbReference type="ARBA" id="ARBA00023157"/>
    </source>
</evidence>
<gene>
    <name evidence="21" type="ORF">HKW66_Vig0116700</name>
</gene>
<keyword evidence="12 17" id="KW-0408">Iron</keyword>
<dbReference type="Proteomes" id="UP000743370">
    <property type="component" value="Unassembled WGS sequence"/>
</dbReference>
<dbReference type="GO" id="GO:0020037">
    <property type="term" value="F:heme binding"/>
    <property type="evidence" value="ECO:0007669"/>
    <property type="project" value="InterPro"/>
</dbReference>
<feature type="binding site" description="axial binding residue" evidence="17">
    <location>
        <position position="182"/>
    </location>
    <ligand>
        <name>heme b</name>
        <dbReference type="ChEBI" id="CHEBI:60344"/>
    </ligand>
    <ligandPart>
        <name>Fe</name>
        <dbReference type="ChEBI" id="CHEBI:18248"/>
    </ligandPart>
</feature>
<comment type="function">
    <text evidence="2">Removal of H(2)O(2), oxidation of toxic reductants, biosynthesis and degradation of lignin, suberization, auxin catabolism, response to environmental stresses such as wounding, pathogen attack and oxidative stress. These functions might be dependent on each isozyme/isoform in each plant tissue.</text>
</comment>
<dbReference type="InterPro" id="IPR010255">
    <property type="entry name" value="Haem_peroxidase_sf"/>
</dbReference>
<protein>
    <recommendedName>
        <fullName evidence="5">peroxidase</fullName>
        <ecNumber evidence="5">1.11.1.7</ecNumber>
    </recommendedName>
</protein>
<dbReference type="InterPro" id="IPR019794">
    <property type="entry name" value="Peroxidases_AS"/>
</dbReference>
<keyword evidence="6 21" id="KW-0575">Peroxidase</keyword>
<feature type="binding site" evidence="17">
    <location>
        <position position="77"/>
    </location>
    <ligand>
        <name>Ca(2+)</name>
        <dbReference type="ChEBI" id="CHEBI:29108"/>
        <label>1</label>
    </ligand>
</feature>
<evidence type="ECO:0000256" key="3">
    <source>
        <dbReference type="ARBA" id="ARBA00004613"/>
    </source>
</evidence>
<evidence type="ECO:0000256" key="4">
    <source>
        <dbReference type="ARBA" id="ARBA00006873"/>
    </source>
</evidence>
<evidence type="ECO:0000256" key="2">
    <source>
        <dbReference type="ARBA" id="ARBA00002322"/>
    </source>
</evidence>
<feature type="binding site" evidence="17">
    <location>
        <position position="227"/>
    </location>
    <ligand>
        <name>Ca(2+)</name>
        <dbReference type="ChEBI" id="CHEBI:29108"/>
        <label>2</label>
    </ligand>
</feature>
<evidence type="ECO:0000256" key="8">
    <source>
        <dbReference type="ARBA" id="ARBA00022723"/>
    </source>
</evidence>
<evidence type="ECO:0000256" key="6">
    <source>
        <dbReference type="ARBA" id="ARBA00022559"/>
    </source>
</evidence>
<feature type="domain" description="Plant heme peroxidase family profile" evidence="20">
    <location>
        <begin position="14"/>
        <end position="307"/>
    </location>
</feature>
<comment type="cofactor">
    <cofactor evidence="17">
        <name>heme b</name>
        <dbReference type="ChEBI" id="CHEBI:60344"/>
    </cofactor>
    <text evidence="17">Binds 1 heme b (iron(II)-protoporphyrin IX) group per subunit.</text>
</comment>
<feature type="binding site" evidence="17">
    <location>
        <position position="230"/>
    </location>
    <ligand>
        <name>Ca(2+)</name>
        <dbReference type="ChEBI" id="CHEBI:29108"/>
        <label>2</label>
    </ligand>
</feature>
<evidence type="ECO:0000256" key="17">
    <source>
        <dbReference type="PIRSR" id="PIRSR600823-3"/>
    </source>
</evidence>
<feature type="binding site" evidence="17">
    <location>
        <position position="183"/>
    </location>
    <ligand>
        <name>Ca(2+)</name>
        <dbReference type="ChEBI" id="CHEBI:29108"/>
        <label>2</label>
    </ligand>
</feature>
<feature type="binding site" evidence="16">
    <location>
        <position position="152"/>
    </location>
    <ligand>
        <name>substrate</name>
    </ligand>
</feature>
<dbReference type="PROSITE" id="PS00436">
    <property type="entry name" value="PEROXIDASE_2"/>
    <property type="match status" value="1"/>
</dbReference>
<dbReference type="FunFam" id="1.10.420.10:FF:000006">
    <property type="entry name" value="Peroxidase"/>
    <property type="match status" value="1"/>
</dbReference>
<dbReference type="Gene3D" id="1.10.520.10">
    <property type="match status" value="1"/>
</dbReference>
<dbReference type="GO" id="GO:0042744">
    <property type="term" value="P:hydrogen peroxide catabolic process"/>
    <property type="evidence" value="ECO:0007669"/>
    <property type="project" value="InterPro"/>
</dbReference>
<feature type="binding site" evidence="17">
    <location>
        <position position="235"/>
    </location>
    <ligand>
        <name>Ca(2+)</name>
        <dbReference type="ChEBI" id="CHEBI:29108"/>
        <label>2</label>
    </ligand>
</feature>
<comment type="catalytic activity">
    <reaction evidence="1">
        <text>2 a phenolic donor + H2O2 = 2 a phenolic radical donor + 2 H2O</text>
        <dbReference type="Rhea" id="RHEA:56136"/>
        <dbReference type="ChEBI" id="CHEBI:15377"/>
        <dbReference type="ChEBI" id="CHEBI:16240"/>
        <dbReference type="ChEBI" id="CHEBI:139520"/>
        <dbReference type="ChEBI" id="CHEBI:139521"/>
        <dbReference type="EC" id="1.11.1.7"/>
    </reaction>
</comment>
<dbReference type="EC" id="1.11.1.7" evidence="5"/>
<dbReference type="PRINTS" id="PR00461">
    <property type="entry name" value="PLPEROXIDASE"/>
</dbReference>
<comment type="similarity">
    <text evidence="4">Belongs to the peroxidase family. Ascorbate peroxidase subfamily.</text>
</comment>
<feature type="site" description="Transition state stabilizer" evidence="18">
    <location>
        <position position="52"/>
    </location>
</feature>
<sequence>MSKTLEKRPPLVPGLSWNYYFPLACPTLEWIVSNNLEKAFKKDSGLAPGILRLFFHDCFANGCDASILLNAPDGNDEKSHPANIGIRQEALLAIEELRRVIYKQCLPVVSCSDILVVAAREAVRQMGGPDFDVPLGRKDSLTFDLDGPNNLPPPFFRTEQLLGVFGQRNFDATDVVALSGAHTYGRAHCSSLVNRTIESDPPIDPDFKNKLVATCPTSQSSNIVNLDARTPAKFDNMYFINLLNRQGVFTSDQDLASHPQTKEIVNLFASNQKEFFDSFADAFVKVSQIDVITSPSAKPSLPTRAYDPYKDLDAPIRNLYHLPTSPEFLFVEEARRKRRSWGENLTFYTRCGYLAGAIGGAGSGLVEGVKAFESGDTMKLRINRVLNAAGHSGRVWGNRVGILGLLYAEIESRIQAARDADDV</sequence>
<evidence type="ECO:0000313" key="21">
    <source>
        <dbReference type="EMBL" id="KAG2384579.1"/>
    </source>
</evidence>
<feature type="disulfide bond" evidence="19">
    <location>
        <begin position="25"/>
        <end position="105"/>
    </location>
</feature>
<dbReference type="InterPro" id="IPR002016">
    <property type="entry name" value="Haem_peroxidase"/>
</dbReference>
<dbReference type="FunFam" id="1.10.520.10:FF:000009">
    <property type="entry name" value="Peroxidase"/>
    <property type="match status" value="1"/>
</dbReference>
<comment type="caution">
    <text evidence="21">The sequence shown here is derived from an EMBL/GenBank/DDBJ whole genome shotgun (WGS) entry which is preliminary data.</text>
</comment>
<keyword evidence="13 19" id="KW-1015">Disulfide bond</keyword>
<proteinExistence type="inferred from homology"/>
<reference evidence="21 22" key="1">
    <citation type="submission" date="2020-05" db="EMBL/GenBank/DDBJ databases">
        <title>Vigna angularis (adzuki bean) Var. LongXiaoDou No. 4 denovo assembly.</title>
        <authorList>
            <person name="Xiang H."/>
        </authorList>
    </citation>
    <scope>NUCLEOTIDE SEQUENCE [LARGE SCALE GENOMIC DNA]</scope>
    <source>
        <tissue evidence="21">Leaf</tissue>
    </source>
</reference>
<dbReference type="PRINTS" id="PR00458">
    <property type="entry name" value="PEROXIDASE"/>
</dbReference>
<name>A0A8T0JV88_PHAAN</name>
<dbReference type="GO" id="GO:0046872">
    <property type="term" value="F:metal ion binding"/>
    <property type="evidence" value="ECO:0007669"/>
    <property type="project" value="UniProtKB-KW"/>
</dbReference>
<dbReference type="Pfam" id="PF00141">
    <property type="entry name" value="peroxidase"/>
    <property type="match status" value="1"/>
</dbReference>
<dbReference type="PANTHER" id="PTHR31517">
    <property type="match status" value="1"/>
</dbReference>
<evidence type="ECO:0000259" key="20">
    <source>
        <dbReference type="PROSITE" id="PS50873"/>
    </source>
</evidence>
<comment type="cofactor">
    <cofactor evidence="17">
        <name>Ca(2+)</name>
        <dbReference type="ChEBI" id="CHEBI:29108"/>
    </cofactor>
    <text evidence="17">Binds 2 calcium ions per subunit.</text>
</comment>
<feature type="active site" description="Proton acceptor" evidence="15">
    <location>
        <position position="56"/>
    </location>
</feature>
<dbReference type="InterPro" id="IPR019793">
    <property type="entry name" value="Peroxidases_heam-ligand_BS"/>
</dbReference>
<keyword evidence="7" id="KW-0349">Heme</keyword>
<evidence type="ECO:0000256" key="5">
    <source>
        <dbReference type="ARBA" id="ARBA00012313"/>
    </source>
</evidence>
<organism evidence="21 22">
    <name type="scientific">Phaseolus angularis</name>
    <name type="common">Azuki bean</name>
    <name type="synonym">Vigna angularis</name>
    <dbReference type="NCBI Taxonomy" id="3914"/>
    <lineage>
        <taxon>Eukaryota</taxon>
        <taxon>Viridiplantae</taxon>
        <taxon>Streptophyta</taxon>
        <taxon>Embryophyta</taxon>
        <taxon>Tracheophyta</taxon>
        <taxon>Spermatophyta</taxon>
        <taxon>Magnoliopsida</taxon>
        <taxon>eudicotyledons</taxon>
        <taxon>Gunneridae</taxon>
        <taxon>Pentapetalae</taxon>
        <taxon>rosids</taxon>
        <taxon>fabids</taxon>
        <taxon>Fabales</taxon>
        <taxon>Fabaceae</taxon>
        <taxon>Papilionoideae</taxon>
        <taxon>50 kb inversion clade</taxon>
        <taxon>NPAAA clade</taxon>
        <taxon>indigoferoid/millettioid clade</taxon>
        <taxon>Phaseoleae</taxon>
        <taxon>Vigna</taxon>
    </lineage>
</organism>
<feature type="disulfide bond" evidence="19">
    <location>
        <begin position="58"/>
        <end position="63"/>
    </location>
</feature>
<comment type="subcellular location">
    <subcellularLocation>
        <location evidence="3">Secreted</location>
    </subcellularLocation>
</comment>
<evidence type="ECO:0000256" key="1">
    <source>
        <dbReference type="ARBA" id="ARBA00000189"/>
    </source>
</evidence>
<dbReference type="PANTHER" id="PTHR31517:SF81">
    <property type="entry name" value="PEROXIDASE"/>
    <property type="match status" value="1"/>
</dbReference>
<keyword evidence="8 17" id="KW-0479">Metal-binding</keyword>
<keyword evidence="11" id="KW-0560">Oxidoreductase</keyword>
<dbReference type="Gene3D" id="1.10.420.10">
    <property type="entry name" value="Peroxidase, domain 2"/>
    <property type="match status" value="1"/>
</dbReference>
<evidence type="ECO:0000256" key="9">
    <source>
        <dbReference type="ARBA" id="ARBA00022729"/>
    </source>
</evidence>
<dbReference type="InterPro" id="IPR000823">
    <property type="entry name" value="Peroxidase_pln"/>
</dbReference>
<dbReference type="Pfam" id="PF02466">
    <property type="entry name" value="Tim17"/>
    <property type="match status" value="1"/>
</dbReference>
<dbReference type="InterPro" id="IPR033905">
    <property type="entry name" value="Secretory_peroxidase"/>
</dbReference>
<feature type="binding site" evidence="17">
    <location>
        <position position="64"/>
    </location>
    <ligand>
        <name>Ca(2+)</name>
        <dbReference type="ChEBI" id="CHEBI:29108"/>
        <label>1</label>
    </ligand>
</feature>
<evidence type="ECO:0000256" key="19">
    <source>
        <dbReference type="PIRSR" id="PIRSR600823-5"/>
    </source>
</evidence>
<evidence type="ECO:0000256" key="15">
    <source>
        <dbReference type="PIRSR" id="PIRSR600823-1"/>
    </source>
</evidence>
<dbReference type="AlphaFoldDB" id="A0A8T0JV88"/>
<dbReference type="GO" id="GO:0006979">
    <property type="term" value="P:response to oxidative stress"/>
    <property type="evidence" value="ECO:0007669"/>
    <property type="project" value="InterPro"/>
</dbReference>
<feature type="binding site" evidence="17">
    <location>
        <position position="66"/>
    </location>
    <ligand>
        <name>Ca(2+)</name>
        <dbReference type="ChEBI" id="CHEBI:29108"/>
        <label>1</label>
    </ligand>
</feature>
<dbReference type="SUPFAM" id="SSF48113">
    <property type="entry name" value="Heme-dependent peroxidases"/>
    <property type="match status" value="1"/>
</dbReference>
<evidence type="ECO:0000256" key="14">
    <source>
        <dbReference type="ARBA" id="ARBA00023180"/>
    </source>
</evidence>
<feature type="disulfide bond" evidence="19">
    <location>
        <begin position="189"/>
        <end position="215"/>
    </location>
</feature>
<dbReference type="PROSITE" id="PS50873">
    <property type="entry name" value="PEROXIDASE_4"/>
    <property type="match status" value="1"/>
</dbReference>
<keyword evidence="9" id="KW-0732">Signal</keyword>
<dbReference type="EMBL" id="JABFOF010000008">
    <property type="protein sequence ID" value="KAG2384579.1"/>
    <property type="molecule type" value="Genomic_DNA"/>
</dbReference>